<dbReference type="EC" id="2.8.1.12" evidence="3"/>
<evidence type="ECO:0000256" key="1">
    <source>
        <dbReference type="ARBA" id="ARBA00005046"/>
    </source>
</evidence>
<evidence type="ECO:0000256" key="8">
    <source>
        <dbReference type="ARBA" id="ARBA00029745"/>
    </source>
</evidence>
<sequence>MISVQTAPFDVAHEYAQLTADDVDAGAAVFFVGRVRSHNDGRAVTGMTLEHYPGMTEKALEQILADARQRWSLGRVRVIHRVGSLVLGEAIVFVGVTSAHRDASFEAAEFIMDYLKNRAPFWKREDTEDGSVWVDARDKDLRALARWS</sequence>
<name>A0A3N1NV12_9GAMM</name>
<comment type="subunit">
    <text evidence="7">Heterotetramer of 2 MoaD subunits and 2 MoaE subunits. Also stable as homodimer. The enzyme changes between these two forms during catalysis.</text>
</comment>
<evidence type="ECO:0000313" key="13">
    <source>
        <dbReference type="EMBL" id="ROQ19699.1"/>
    </source>
</evidence>
<dbReference type="GO" id="GO:0030366">
    <property type="term" value="F:molybdopterin synthase activity"/>
    <property type="evidence" value="ECO:0007669"/>
    <property type="project" value="UniProtKB-EC"/>
</dbReference>
<evidence type="ECO:0000256" key="10">
    <source>
        <dbReference type="ARBA" id="ARBA00030781"/>
    </source>
</evidence>
<dbReference type="FunFam" id="3.90.1170.40:FF:000001">
    <property type="entry name" value="Molybdopterin synthase catalytic subunit MoaE"/>
    <property type="match status" value="1"/>
</dbReference>
<dbReference type="GO" id="GO:0006777">
    <property type="term" value="P:Mo-molybdopterin cofactor biosynthetic process"/>
    <property type="evidence" value="ECO:0007669"/>
    <property type="project" value="UniProtKB-KW"/>
</dbReference>
<comment type="pathway">
    <text evidence="1">Cofactor biosynthesis; molybdopterin biosynthesis.</text>
</comment>
<gene>
    <name evidence="13" type="ORF">EDC38_0284</name>
</gene>
<proteinExistence type="inferred from homology"/>
<dbReference type="Proteomes" id="UP000273643">
    <property type="component" value="Unassembled WGS sequence"/>
</dbReference>
<accession>A0A3N1NV12</accession>
<evidence type="ECO:0000256" key="6">
    <source>
        <dbReference type="ARBA" id="ARBA00023150"/>
    </source>
</evidence>
<keyword evidence="14" id="KW-1185">Reference proteome</keyword>
<dbReference type="InterPro" id="IPR003448">
    <property type="entry name" value="Mopterin_biosynth_MoaE"/>
</dbReference>
<dbReference type="EMBL" id="RJUK01000001">
    <property type="protein sequence ID" value="ROQ19699.1"/>
    <property type="molecule type" value="Genomic_DNA"/>
</dbReference>
<organism evidence="13 14">
    <name type="scientific">Marinimicrobium koreense</name>
    <dbReference type="NCBI Taxonomy" id="306545"/>
    <lineage>
        <taxon>Bacteria</taxon>
        <taxon>Pseudomonadati</taxon>
        <taxon>Pseudomonadota</taxon>
        <taxon>Gammaproteobacteria</taxon>
        <taxon>Cellvibrionales</taxon>
        <taxon>Cellvibrionaceae</taxon>
        <taxon>Marinimicrobium</taxon>
    </lineage>
</organism>
<evidence type="ECO:0000256" key="2">
    <source>
        <dbReference type="ARBA" id="ARBA00005426"/>
    </source>
</evidence>
<keyword evidence="6" id="KW-0501">Molybdenum cofactor biosynthesis</keyword>
<comment type="catalytic activity">
    <reaction evidence="12">
        <text>2 [molybdopterin-synthase sulfur-carrier protein]-C-terminal-Gly-aminoethanethioate + cyclic pyranopterin phosphate + H2O = molybdopterin + 2 [molybdopterin-synthase sulfur-carrier protein]-C-terminal Gly-Gly + 2 H(+)</text>
        <dbReference type="Rhea" id="RHEA:26333"/>
        <dbReference type="Rhea" id="RHEA-COMP:12202"/>
        <dbReference type="Rhea" id="RHEA-COMP:19907"/>
        <dbReference type="ChEBI" id="CHEBI:15377"/>
        <dbReference type="ChEBI" id="CHEBI:15378"/>
        <dbReference type="ChEBI" id="CHEBI:58698"/>
        <dbReference type="ChEBI" id="CHEBI:59648"/>
        <dbReference type="ChEBI" id="CHEBI:90778"/>
        <dbReference type="ChEBI" id="CHEBI:232372"/>
        <dbReference type="EC" id="2.8.1.12"/>
    </reaction>
</comment>
<dbReference type="NCBIfam" id="NF007959">
    <property type="entry name" value="PRK10678.1"/>
    <property type="match status" value="1"/>
</dbReference>
<evidence type="ECO:0000256" key="4">
    <source>
        <dbReference type="ARBA" id="ARBA00013858"/>
    </source>
</evidence>
<evidence type="ECO:0000256" key="11">
    <source>
        <dbReference type="ARBA" id="ARBA00032474"/>
    </source>
</evidence>
<dbReference type="OrthoDB" id="9803224at2"/>
<dbReference type="CDD" id="cd00756">
    <property type="entry name" value="MoaE"/>
    <property type="match status" value="1"/>
</dbReference>
<comment type="similarity">
    <text evidence="2">Belongs to the MoaE family.</text>
</comment>
<dbReference type="Pfam" id="PF02391">
    <property type="entry name" value="MoaE"/>
    <property type="match status" value="1"/>
</dbReference>
<dbReference type="UniPathway" id="UPA00344"/>
<dbReference type="InterPro" id="IPR036563">
    <property type="entry name" value="MoaE_sf"/>
</dbReference>
<evidence type="ECO:0000256" key="7">
    <source>
        <dbReference type="ARBA" id="ARBA00026066"/>
    </source>
</evidence>
<evidence type="ECO:0000256" key="12">
    <source>
        <dbReference type="ARBA" id="ARBA00049878"/>
    </source>
</evidence>
<evidence type="ECO:0000256" key="3">
    <source>
        <dbReference type="ARBA" id="ARBA00011950"/>
    </source>
</evidence>
<dbReference type="PANTHER" id="PTHR23404">
    <property type="entry name" value="MOLYBDOPTERIN SYNTHASE RELATED"/>
    <property type="match status" value="1"/>
</dbReference>
<comment type="caution">
    <text evidence="13">The sequence shown here is derived from an EMBL/GenBank/DDBJ whole genome shotgun (WGS) entry which is preliminary data.</text>
</comment>
<protein>
    <recommendedName>
        <fullName evidence="4">Molybdopterin synthase catalytic subunit</fullName>
        <ecNumber evidence="3">2.8.1.12</ecNumber>
    </recommendedName>
    <alternativeName>
        <fullName evidence="10">MPT synthase subunit 2</fullName>
    </alternativeName>
    <alternativeName>
        <fullName evidence="8">Molybdenum cofactor biosynthesis protein E</fullName>
    </alternativeName>
    <alternativeName>
        <fullName evidence="9">Molybdopterin-converting factor large subunit</fullName>
    </alternativeName>
    <alternativeName>
        <fullName evidence="11">Molybdopterin-converting factor subunit 2</fullName>
    </alternativeName>
</protein>
<reference evidence="13 14" key="1">
    <citation type="submission" date="2018-11" db="EMBL/GenBank/DDBJ databases">
        <title>Genomic Encyclopedia of Type Strains, Phase IV (KMG-IV): sequencing the most valuable type-strain genomes for metagenomic binning, comparative biology and taxonomic classification.</title>
        <authorList>
            <person name="Goeker M."/>
        </authorList>
    </citation>
    <scope>NUCLEOTIDE SEQUENCE [LARGE SCALE GENOMIC DNA]</scope>
    <source>
        <strain evidence="13 14">DSM 16974</strain>
    </source>
</reference>
<evidence type="ECO:0000313" key="14">
    <source>
        <dbReference type="Proteomes" id="UP000273643"/>
    </source>
</evidence>
<dbReference type="RefSeq" id="WP_024459735.1">
    <property type="nucleotide sequence ID" value="NZ_JBHYFO010000017.1"/>
</dbReference>
<evidence type="ECO:0000256" key="5">
    <source>
        <dbReference type="ARBA" id="ARBA00022679"/>
    </source>
</evidence>
<dbReference type="AlphaFoldDB" id="A0A3N1NV12"/>
<dbReference type="SUPFAM" id="SSF54690">
    <property type="entry name" value="Molybdopterin synthase subunit MoaE"/>
    <property type="match status" value="1"/>
</dbReference>
<dbReference type="Gene3D" id="3.90.1170.40">
    <property type="entry name" value="Molybdopterin biosynthesis MoaE subunit"/>
    <property type="match status" value="1"/>
</dbReference>
<evidence type="ECO:0000256" key="9">
    <source>
        <dbReference type="ARBA" id="ARBA00030407"/>
    </source>
</evidence>
<keyword evidence="5" id="KW-0808">Transferase</keyword>